<proteinExistence type="predicted"/>
<accession>A0A0N4ZBF4</accession>
<sequence length="210" mass="23919">MNYFIHKVTGDIAEVLLNFKEHDSGFNEVIIDGRFVFFSFALTAIIIFYIFFSLKTAGTFLDIVGGEKYSENHSVVFVLFGFFIMLQQESFYIIHKTFNESVRSMLSFTGNDYDNGEGECVFCVKTFMGASDNSYNFLILIIALTALATFDILCIVFLYAKKYIGDNFNDDEENIENGVEVCEEAETIIGEENVIGRAVICGRLHPRRHF</sequence>
<reference evidence="3" key="1">
    <citation type="submission" date="2017-02" db="UniProtKB">
        <authorList>
            <consortium name="WormBaseParasite"/>
        </authorList>
    </citation>
    <scope>IDENTIFICATION</scope>
</reference>
<evidence type="ECO:0000313" key="2">
    <source>
        <dbReference type="Proteomes" id="UP000038045"/>
    </source>
</evidence>
<protein>
    <submittedName>
        <fullName evidence="3">Uncharacterized protein</fullName>
    </submittedName>
</protein>
<evidence type="ECO:0000256" key="1">
    <source>
        <dbReference type="SAM" id="Phobius"/>
    </source>
</evidence>
<organism evidence="2 3">
    <name type="scientific">Parastrongyloides trichosuri</name>
    <name type="common">Possum-specific nematode worm</name>
    <dbReference type="NCBI Taxonomy" id="131310"/>
    <lineage>
        <taxon>Eukaryota</taxon>
        <taxon>Metazoa</taxon>
        <taxon>Ecdysozoa</taxon>
        <taxon>Nematoda</taxon>
        <taxon>Chromadorea</taxon>
        <taxon>Rhabditida</taxon>
        <taxon>Tylenchina</taxon>
        <taxon>Panagrolaimomorpha</taxon>
        <taxon>Strongyloidoidea</taxon>
        <taxon>Strongyloididae</taxon>
        <taxon>Parastrongyloides</taxon>
    </lineage>
</organism>
<keyword evidence="2" id="KW-1185">Reference proteome</keyword>
<dbReference type="AlphaFoldDB" id="A0A0N4ZBF4"/>
<dbReference type="WBParaSite" id="PTRK_0000486600.1">
    <property type="protein sequence ID" value="PTRK_0000486600.1"/>
    <property type="gene ID" value="PTRK_0000486600"/>
</dbReference>
<keyword evidence="1" id="KW-1133">Transmembrane helix</keyword>
<feature type="transmembrane region" description="Helical" evidence="1">
    <location>
        <begin position="35"/>
        <end position="54"/>
    </location>
</feature>
<dbReference type="Proteomes" id="UP000038045">
    <property type="component" value="Unplaced"/>
</dbReference>
<feature type="transmembrane region" description="Helical" evidence="1">
    <location>
        <begin position="137"/>
        <end position="160"/>
    </location>
</feature>
<evidence type="ECO:0000313" key="3">
    <source>
        <dbReference type="WBParaSite" id="PTRK_0000486600.1"/>
    </source>
</evidence>
<name>A0A0N4ZBF4_PARTI</name>
<feature type="transmembrane region" description="Helical" evidence="1">
    <location>
        <begin position="75"/>
        <end position="95"/>
    </location>
</feature>
<keyword evidence="1" id="KW-0472">Membrane</keyword>
<keyword evidence="1" id="KW-0812">Transmembrane</keyword>